<gene>
    <name evidence="11" type="ORF">Agub_g7911</name>
</gene>
<keyword evidence="5" id="KW-0479">Metal-binding</keyword>
<reference evidence="11 12" key="1">
    <citation type="journal article" date="2021" name="Sci. Rep.">
        <title>Genome sequencing of the multicellular alga Astrephomene provides insights into convergent evolution of germ-soma differentiation.</title>
        <authorList>
            <person name="Yamashita S."/>
            <person name="Yamamoto K."/>
            <person name="Matsuzaki R."/>
            <person name="Suzuki S."/>
            <person name="Yamaguchi H."/>
            <person name="Hirooka S."/>
            <person name="Minakuchi Y."/>
            <person name="Miyagishima S."/>
            <person name="Kawachi M."/>
            <person name="Toyoda A."/>
            <person name="Nozaki H."/>
        </authorList>
    </citation>
    <scope>NUCLEOTIDE SEQUENCE [LARGE SCALE GENOMIC DNA]</scope>
    <source>
        <strain evidence="11 12">NIES-4017</strain>
    </source>
</reference>
<feature type="region of interest" description="Disordered" evidence="10">
    <location>
        <begin position="400"/>
        <end position="423"/>
    </location>
</feature>
<evidence type="ECO:0000313" key="11">
    <source>
        <dbReference type="EMBL" id="GFR46340.1"/>
    </source>
</evidence>
<protein>
    <recommendedName>
        <fullName evidence="9">Selenoprotein O</fullName>
    </recommendedName>
</protein>
<name>A0AAD3HN16_9CHLO</name>
<evidence type="ECO:0000256" key="8">
    <source>
        <dbReference type="ARBA" id="ARBA00022842"/>
    </source>
</evidence>
<evidence type="ECO:0000256" key="1">
    <source>
        <dbReference type="ARBA" id="ARBA00001946"/>
    </source>
</evidence>
<evidence type="ECO:0000256" key="2">
    <source>
        <dbReference type="ARBA" id="ARBA00009747"/>
    </source>
</evidence>
<keyword evidence="6" id="KW-0547">Nucleotide-binding</keyword>
<dbReference type="PANTHER" id="PTHR32057:SF14">
    <property type="entry name" value="PROTEIN ADENYLYLTRANSFERASE SELO, MITOCHONDRIAL"/>
    <property type="match status" value="1"/>
</dbReference>
<feature type="region of interest" description="Disordered" evidence="10">
    <location>
        <begin position="267"/>
        <end position="331"/>
    </location>
</feature>
<feature type="non-terminal residue" evidence="11">
    <location>
        <position position="423"/>
    </location>
</feature>
<dbReference type="InterPro" id="IPR003846">
    <property type="entry name" value="SelO"/>
</dbReference>
<keyword evidence="3" id="KW-0808">Transferase</keyword>
<evidence type="ECO:0000313" key="12">
    <source>
        <dbReference type="Proteomes" id="UP001054857"/>
    </source>
</evidence>
<keyword evidence="8" id="KW-0460">Magnesium</keyword>
<keyword evidence="12" id="KW-1185">Reference proteome</keyword>
<dbReference type="PANTHER" id="PTHR32057">
    <property type="entry name" value="PROTEIN ADENYLYLTRANSFERASE SELO, MITOCHONDRIAL"/>
    <property type="match status" value="1"/>
</dbReference>
<evidence type="ECO:0000256" key="9">
    <source>
        <dbReference type="ARBA" id="ARBA00031547"/>
    </source>
</evidence>
<organism evidence="11 12">
    <name type="scientific">Astrephomene gubernaculifera</name>
    <dbReference type="NCBI Taxonomy" id="47775"/>
    <lineage>
        <taxon>Eukaryota</taxon>
        <taxon>Viridiplantae</taxon>
        <taxon>Chlorophyta</taxon>
        <taxon>core chlorophytes</taxon>
        <taxon>Chlorophyceae</taxon>
        <taxon>CS clade</taxon>
        <taxon>Chlamydomonadales</taxon>
        <taxon>Astrephomenaceae</taxon>
        <taxon>Astrephomene</taxon>
    </lineage>
</organism>
<evidence type="ECO:0000256" key="3">
    <source>
        <dbReference type="ARBA" id="ARBA00022679"/>
    </source>
</evidence>
<feature type="compositionally biased region" description="Pro residues" evidence="10">
    <location>
        <begin position="414"/>
        <end position="423"/>
    </location>
</feature>
<evidence type="ECO:0000256" key="10">
    <source>
        <dbReference type="SAM" id="MobiDB-lite"/>
    </source>
</evidence>
<dbReference type="GO" id="GO:0005524">
    <property type="term" value="F:ATP binding"/>
    <property type="evidence" value="ECO:0007669"/>
    <property type="project" value="UniProtKB-KW"/>
</dbReference>
<sequence>GDGRAVLRSSLREYVASEALAALGLPTTRALCLVGTGDQVSRDMFYNGDVRWERGAVVTRVAPCFVRFGSFQLPVSRGAGEVGLVRMLADWVVKYHYPHLQGTPAPYLPLLREVTHRTAHLVAGWQALGFVHGVLNTDNMSILGLTIDYGPFGFLGAFDPDWTPNLTDVEGRRYSYRNQPEAVQFNLVMFGSALCRAGLVGQEEAEGVLREYSEVLTTAYNARMAAKLGLLEYDRALCTELLKLMYEDDADFTNTFRALCEVESATTTSPASSSSSSSPTATSSSSSDSPTTTTTSTTSTSNVNSSTSTTPPHGLPAALAAALGGGGPRSEERAAAWRQWLGAYRAKLRSEGQPDAPRQASQRCSCPRFIPRQHLLQWAIEAAEGGEWGELRELMRVLERPYDEQPEAPSKYSQPPPREMVRP</sequence>
<comment type="similarity">
    <text evidence="2">Belongs to the SELO family.</text>
</comment>
<evidence type="ECO:0000256" key="7">
    <source>
        <dbReference type="ARBA" id="ARBA00022840"/>
    </source>
</evidence>
<comment type="caution">
    <text evidence="11">The sequence shown here is derived from an EMBL/GenBank/DDBJ whole genome shotgun (WGS) entry which is preliminary data.</text>
</comment>
<dbReference type="Pfam" id="PF02696">
    <property type="entry name" value="SelO"/>
    <property type="match status" value="1"/>
</dbReference>
<dbReference type="AlphaFoldDB" id="A0AAD3HN16"/>
<feature type="non-terminal residue" evidence="11">
    <location>
        <position position="1"/>
    </location>
</feature>
<evidence type="ECO:0000256" key="4">
    <source>
        <dbReference type="ARBA" id="ARBA00022695"/>
    </source>
</evidence>
<evidence type="ECO:0000256" key="6">
    <source>
        <dbReference type="ARBA" id="ARBA00022741"/>
    </source>
</evidence>
<comment type="cofactor">
    <cofactor evidence="1">
        <name>Mg(2+)</name>
        <dbReference type="ChEBI" id="CHEBI:18420"/>
    </cofactor>
</comment>
<dbReference type="GO" id="GO:0070733">
    <property type="term" value="F:AMPylase activity"/>
    <property type="evidence" value="ECO:0007669"/>
    <property type="project" value="TreeGrafter"/>
</dbReference>
<keyword evidence="7" id="KW-0067">ATP-binding</keyword>
<feature type="compositionally biased region" description="Low complexity" evidence="10">
    <location>
        <begin position="267"/>
        <end position="322"/>
    </location>
</feature>
<dbReference type="Proteomes" id="UP001054857">
    <property type="component" value="Unassembled WGS sequence"/>
</dbReference>
<dbReference type="GO" id="GO:0009534">
    <property type="term" value="C:chloroplast thylakoid"/>
    <property type="evidence" value="ECO:0007669"/>
    <property type="project" value="TreeGrafter"/>
</dbReference>
<accession>A0AAD3HN16</accession>
<dbReference type="EMBL" id="BMAR01000013">
    <property type="protein sequence ID" value="GFR46340.1"/>
    <property type="molecule type" value="Genomic_DNA"/>
</dbReference>
<keyword evidence="4" id="KW-0548">Nucleotidyltransferase</keyword>
<dbReference type="GO" id="GO:0046872">
    <property type="term" value="F:metal ion binding"/>
    <property type="evidence" value="ECO:0007669"/>
    <property type="project" value="UniProtKB-KW"/>
</dbReference>
<evidence type="ECO:0000256" key="5">
    <source>
        <dbReference type="ARBA" id="ARBA00022723"/>
    </source>
</evidence>
<proteinExistence type="inferred from homology"/>